<proteinExistence type="predicted"/>
<evidence type="ECO:0000313" key="3">
    <source>
        <dbReference type="Proteomes" id="UP000067626"/>
    </source>
</evidence>
<gene>
    <name evidence="2" type="ORF">CMC5_048000</name>
</gene>
<dbReference type="AlphaFoldDB" id="A0A0K1EIG5"/>
<sequence length="99" mass="10522">MEYADRTPEDRDALLTLLERTWSQVTRSGPAGVTSAPIPSVAQPFATCSTRPDEPFFKEEASDSRPHHVELTLALSGAEVAHANDTPAPTSTGTATIAT</sequence>
<dbReference type="EMBL" id="CP012159">
    <property type="protein sequence ID" value="AKT40644.1"/>
    <property type="molecule type" value="Genomic_DNA"/>
</dbReference>
<evidence type="ECO:0000313" key="2">
    <source>
        <dbReference type="EMBL" id="AKT40644.1"/>
    </source>
</evidence>
<name>A0A0K1EIG5_CHOCO</name>
<organism evidence="2 3">
    <name type="scientific">Chondromyces crocatus</name>
    <dbReference type="NCBI Taxonomy" id="52"/>
    <lineage>
        <taxon>Bacteria</taxon>
        <taxon>Pseudomonadati</taxon>
        <taxon>Myxococcota</taxon>
        <taxon>Polyangia</taxon>
        <taxon>Polyangiales</taxon>
        <taxon>Polyangiaceae</taxon>
        <taxon>Chondromyces</taxon>
    </lineage>
</organism>
<accession>A0A0K1EIG5</accession>
<feature type="region of interest" description="Disordered" evidence="1">
    <location>
        <begin position="78"/>
        <end position="99"/>
    </location>
</feature>
<evidence type="ECO:0000256" key="1">
    <source>
        <dbReference type="SAM" id="MobiDB-lite"/>
    </source>
</evidence>
<reference evidence="2 3" key="1">
    <citation type="submission" date="2015-07" db="EMBL/GenBank/DDBJ databases">
        <title>Genome analysis of myxobacterium Chondromyces crocatus Cm c5 reveals a high potential for natural compound synthesis and the genetic basis for the loss of fruiting body formation.</title>
        <authorList>
            <person name="Zaburannyi N."/>
            <person name="Bunk B."/>
            <person name="Maier J."/>
            <person name="Overmann J."/>
            <person name="Mueller R."/>
        </authorList>
    </citation>
    <scope>NUCLEOTIDE SEQUENCE [LARGE SCALE GENOMIC DNA]</scope>
    <source>
        <strain evidence="2 3">Cm c5</strain>
    </source>
</reference>
<keyword evidence="3" id="KW-1185">Reference proteome</keyword>
<dbReference type="Proteomes" id="UP000067626">
    <property type="component" value="Chromosome"/>
</dbReference>
<dbReference type="KEGG" id="ccro:CMC5_048000"/>
<feature type="compositionally biased region" description="Polar residues" evidence="1">
    <location>
        <begin position="87"/>
        <end position="99"/>
    </location>
</feature>
<protein>
    <submittedName>
        <fullName evidence="2">Uncharacterized protein</fullName>
    </submittedName>
</protein>